<evidence type="ECO:0000259" key="6">
    <source>
        <dbReference type="SMART" id="SM00226"/>
    </source>
</evidence>
<comment type="caution">
    <text evidence="7">The sequence shown here is derived from an EMBL/GenBank/DDBJ whole genome shotgun (WGS) entry which is preliminary data.</text>
</comment>
<dbReference type="SMART" id="SM00226">
    <property type="entry name" value="LMWPc"/>
    <property type="match status" value="1"/>
</dbReference>
<dbReference type="Pfam" id="PF01451">
    <property type="entry name" value="LMWPc"/>
    <property type="match status" value="1"/>
</dbReference>
<feature type="domain" description="Phosphotyrosine protein phosphatase I" evidence="6">
    <location>
        <begin position="2"/>
        <end position="139"/>
    </location>
</feature>
<evidence type="ECO:0000313" key="8">
    <source>
        <dbReference type="Proteomes" id="UP001225596"/>
    </source>
</evidence>
<dbReference type="InterPro" id="IPR023485">
    <property type="entry name" value="Ptyr_pPase"/>
</dbReference>
<name>A0ABU1BLP3_9BURK</name>
<dbReference type="EC" id="3.1.3.48" evidence="2"/>
<evidence type="ECO:0000256" key="3">
    <source>
        <dbReference type="ARBA" id="ARBA00022801"/>
    </source>
</evidence>
<dbReference type="RefSeq" id="WP_338435826.1">
    <property type="nucleotide sequence ID" value="NZ_JAUYVH010000002.1"/>
</dbReference>
<proteinExistence type="inferred from homology"/>
<protein>
    <recommendedName>
        <fullName evidence="2">protein-tyrosine-phosphatase</fullName>
        <ecNumber evidence="2">3.1.3.48</ecNumber>
    </recommendedName>
</protein>
<dbReference type="SUPFAM" id="SSF52788">
    <property type="entry name" value="Phosphotyrosine protein phosphatases I"/>
    <property type="match status" value="1"/>
</dbReference>
<dbReference type="PANTHER" id="PTHR11717">
    <property type="entry name" value="LOW MOLECULAR WEIGHT PROTEIN TYROSINE PHOSPHATASE"/>
    <property type="match status" value="1"/>
</dbReference>
<dbReference type="PANTHER" id="PTHR11717:SF31">
    <property type="entry name" value="LOW MOLECULAR WEIGHT PROTEIN-TYROSINE-PHOSPHATASE ETP-RELATED"/>
    <property type="match status" value="1"/>
</dbReference>
<keyword evidence="3 7" id="KW-0378">Hydrolase</keyword>
<gene>
    <name evidence="7" type="ORF">Q8A64_05700</name>
</gene>
<dbReference type="CDD" id="cd16343">
    <property type="entry name" value="LMWPTP"/>
    <property type="match status" value="1"/>
</dbReference>
<accession>A0ABU1BLP3</accession>
<evidence type="ECO:0000256" key="1">
    <source>
        <dbReference type="ARBA" id="ARBA00011063"/>
    </source>
</evidence>
<reference evidence="7 8" key="1">
    <citation type="submission" date="2023-08" db="EMBL/GenBank/DDBJ databases">
        <title>Oxalobacteraceae gen .nov., isolated from river sludge outside the plant.</title>
        <authorList>
            <person name="Zhao S.Y."/>
        </authorList>
    </citation>
    <scope>NUCLEOTIDE SEQUENCE [LARGE SCALE GENOMIC DNA]</scope>
    <source>
        <strain evidence="7 8">R-40</strain>
    </source>
</reference>
<dbReference type="GO" id="GO:0004725">
    <property type="term" value="F:protein tyrosine phosphatase activity"/>
    <property type="evidence" value="ECO:0007669"/>
    <property type="project" value="UniProtKB-EC"/>
</dbReference>
<dbReference type="Proteomes" id="UP001225596">
    <property type="component" value="Unassembled WGS sequence"/>
</dbReference>
<dbReference type="Gene3D" id="3.40.50.2300">
    <property type="match status" value="1"/>
</dbReference>
<dbReference type="PRINTS" id="PR00719">
    <property type="entry name" value="LMWPTPASE"/>
</dbReference>
<sequence>MNTILVLCVGNICRSPMAEALLQHALPELTVHSAGVDALVGHPADPLSVQIMREHGIDISGHRARGLTSRMVAEADLILTMDGSQKQYVERSFITSRGKVLRLCEFKKADIADPYRRGMPEFHAAFGLIQEGVNHLARKIVQLA</sequence>
<evidence type="ECO:0000256" key="2">
    <source>
        <dbReference type="ARBA" id="ARBA00013064"/>
    </source>
</evidence>
<keyword evidence="4" id="KW-0904">Protein phosphatase</keyword>
<dbReference type="InterPro" id="IPR050438">
    <property type="entry name" value="LMW_PTPase"/>
</dbReference>
<evidence type="ECO:0000256" key="5">
    <source>
        <dbReference type="ARBA" id="ARBA00051722"/>
    </source>
</evidence>
<dbReference type="EMBL" id="JAUYVH010000002">
    <property type="protein sequence ID" value="MDQ9169903.1"/>
    <property type="molecule type" value="Genomic_DNA"/>
</dbReference>
<organism evidence="7 8">
    <name type="scientific">Keguizhuia sedimenti</name>
    <dbReference type="NCBI Taxonomy" id="3064264"/>
    <lineage>
        <taxon>Bacteria</taxon>
        <taxon>Pseudomonadati</taxon>
        <taxon>Pseudomonadota</taxon>
        <taxon>Betaproteobacteria</taxon>
        <taxon>Burkholderiales</taxon>
        <taxon>Oxalobacteraceae</taxon>
        <taxon>Keguizhuia</taxon>
    </lineage>
</organism>
<comment type="catalytic activity">
    <reaction evidence="5">
        <text>O-phospho-L-tyrosyl-[protein] + H2O = L-tyrosyl-[protein] + phosphate</text>
        <dbReference type="Rhea" id="RHEA:10684"/>
        <dbReference type="Rhea" id="RHEA-COMP:10136"/>
        <dbReference type="Rhea" id="RHEA-COMP:20101"/>
        <dbReference type="ChEBI" id="CHEBI:15377"/>
        <dbReference type="ChEBI" id="CHEBI:43474"/>
        <dbReference type="ChEBI" id="CHEBI:46858"/>
        <dbReference type="ChEBI" id="CHEBI:61978"/>
        <dbReference type="EC" id="3.1.3.48"/>
    </reaction>
</comment>
<comment type="similarity">
    <text evidence="1">Belongs to the low molecular weight phosphotyrosine protein phosphatase family.</text>
</comment>
<evidence type="ECO:0000256" key="4">
    <source>
        <dbReference type="ARBA" id="ARBA00022912"/>
    </source>
</evidence>
<dbReference type="InterPro" id="IPR036196">
    <property type="entry name" value="Ptyr_pPase_sf"/>
</dbReference>
<keyword evidence="8" id="KW-1185">Reference proteome</keyword>
<evidence type="ECO:0000313" key="7">
    <source>
        <dbReference type="EMBL" id="MDQ9169903.1"/>
    </source>
</evidence>
<dbReference type="InterPro" id="IPR017867">
    <property type="entry name" value="Tyr_phospatase_low_mol_wt"/>
</dbReference>